<feature type="domain" description="SWIM-type" evidence="2">
    <location>
        <begin position="175"/>
        <end position="208"/>
    </location>
</feature>
<dbReference type="PANTHER" id="PTHR31973:SF187">
    <property type="entry name" value="MUTATOR TRANSPOSASE MUDRA PROTEIN"/>
    <property type="match status" value="1"/>
</dbReference>
<dbReference type="Proteomes" id="UP001172457">
    <property type="component" value="Unassembled WGS sequence"/>
</dbReference>
<dbReference type="Pfam" id="PF04434">
    <property type="entry name" value="SWIM"/>
    <property type="match status" value="1"/>
</dbReference>
<dbReference type="PANTHER" id="PTHR31973">
    <property type="entry name" value="POLYPROTEIN, PUTATIVE-RELATED"/>
    <property type="match status" value="1"/>
</dbReference>
<dbReference type="PROSITE" id="PS50966">
    <property type="entry name" value="ZF_SWIM"/>
    <property type="match status" value="1"/>
</dbReference>
<accession>A0AA38S477</accession>
<protein>
    <recommendedName>
        <fullName evidence="2">SWIM-type domain-containing protein</fullName>
    </recommendedName>
</protein>
<reference evidence="3" key="1">
    <citation type="submission" date="2023-03" db="EMBL/GenBank/DDBJ databases">
        <title>Chromosome-scale reference genome and RAD-based genetic map of yellow starthistle (Centaurea solstitialis) reveal putative structural variation and QTLs associated with invader traits.</title>
        <authorList>
            <person name="Reatini B."/>
            <person name="Cang F.A."/>
            <person name="Jiang Q."/>
            <person name="Mckibben M.T.W."/>
            <person name="Barker M.S."/>
            <person name="Rieseberg L.H."/>
            <person name="Dlugosch K.M."/>
        </authorList>
    </citation>
    <scope>NUCLEOTIDE SEQUENCE</scope>
    <source>
        <strain evidence="3">CAN-66</strain>
        <tissue evidence="3">Leaf</tissue>
    </source>
</reference>
<evidence type="ECO:0000313" key="4">
    <source>
        <dbReference type="Proteomes" id="UP001172457"/>
    </source>
</evidence>
<keyword evidence="1" id="KW-0863">Zinc-finger</keyword>
<sequence>MAYHAYCCRHLYMNIKAKDASVECNKKIFWKTYRAYTTYEFDLICLPYELQYLALNCWIGSTQTGLRYNIMTSNSVECMNAHSRFARKGAIVGLMEYFRAFQQEWYSKRRELAGYYIGIIFYNSVEKKIFNTNKIITFLCSTPTNILTPWVEVRVQKRAAESASWIVRDIGYCEYEVQDGYRDAKVQYYDKSCSCKRWQLSGLPCGHACWES</sequence>
<evidence type="ECO:0000259" key="2">
    <source>
        <dbReference type="PROSITE" id="PS50966"/>
    </source>
</evidence>
<gene>
    <name evidence="3" type="ORF">OSB04_un000891</name>
</gene>
<name>A0AA38S477_9ASTR</name>
<keyword evidence="1" id="KW-0862">Zinc</keyword>
<keyword evidence="4" id="KW-1185">Reference proteome</keyword>
<comment type="caution">
    <text evidence="3">The sequence shown here is derived from an EMBL/GenBank/DDBJ whole genome shotgun (WGS) entry which is preliminary data.</text>
</comment>
<keyword evidence="1" id="KW-0479">Metal-binding</keyword>
<dbReference type="EMBL" id="JARYMX010000090">
    <property type="protein sequence ID" value="KAJ9535950.1"/>
    <property type="molecule type" value="Genomic_DNA"/>
</dbReference>
<organism evidence="3 4">
    <name type="scientific">Centaurea solstitialis</name>
    <name type="common">yellow star-thistle</name>
    <dbReference type="NCBI Taxonomy" id="347529"/>
    <lineage>
        <taxon>Eukaryota</taxon>
        <taxon>Viridiplantae</taxon>
        <taxon>Streptophyta</taxon>
        <taxon>Embryophyta</taxon>
        <taxon>Tracheophyta</taxon>
        <taxon>Spermatophyta</taxon>
        <taxon>Magnoliopsida</taxon>
        <taxon>eudicotyledons</taxon>
        <taxon>Gunneridae</taxon>
        <taxon>Pentapetalae</taxon>
        <taxon>asterids</taxon>
        <taxon>campanulids</taxon>
        <taxon>Asterales</taxon>
        <taxon>Asteraceae</taxon>
        <taxon>Carduoideae</taxon>
        <taxon>Cardueae</taxon>
        <taxon>Centaureinae</taxon>
        <taxon>Centaurea</taxon>
    </lineage>
</organism>
<dbReference type="AlphaFoldDB" id="A0AA38S477"/>
<dbReference type="GO" id="GO:0008270">
    <property type="term" value="F:zinc ion binding"/>
    <property type="evidence" value="ECO:0007669"/>
    <property type="project" value="UniProtKB-KW"/>
</dbReference>
<proteinExistence type="predicted"/>
<evidence type="ECO:0000256" key="1">
    <source>
        <dbReference type="PROSITE-ProRule" id="PRU00325"/>
    </source>
</evidence>
<evidence type="ECO:0000313" key="3">
    <source>
        <dbReference type="EMBL" id="KAJ9535950.1"/>
    </source>
</evidence>
<dbReference type="InterPro" id="IPR007527">
    <property type="entry name" value="Znf_SWIM"/>
</dbReference>